<sequence>MNFFNLFGRVCMEEAGAEGAPAGGAVAAPAAAPANASTPDPKENAAPAAEPAKPAVSYESTGNSNADYALGQIAAAGIGPDHPAAKAAMEGNFTLLKHALAAANVPGGDHLVDMLFDAATSAADAEEAFNQQVTADVHALAGSKEHWDTVMEWGRANADEGEKEALNELFGNPKTHKIAAGYLLSMYDRAGGEREAAAPVVNADGAAARAGRQAAQTPLTRAEFAKEAKLLRDKMGDQYVMSAEYQALGARLQR</sequence>
<evidence type="ECO:0008006" key="4">
    <source>
        <dbReference type="Google" id="ProtNLM"/>
    </source>
</evidence>
<feature type="region of interest" description="Disordered" evidence="1">
    <location>
        <begin position="21"/>
        <end position="60"/>
    </location>
</feature>
<organism evidence="2 3">
    <name type="scientific">Pseudomonas phage Andromeda</name>
    <dbReference type="NCBI Taxonomy" id="1873949"/>
    <lineage>
        <taxon>Viruses</taxon>
        <taxon>Duplodnaviria</taxon>
        <taxon>Heunggongvirae</taxon>
        <taxon>Uroviricota</taxon>
        <taxon>Caudoviricetes</taxon>
        <taxon>Autographivirales</taxon>
        <taxon>Autonotataviridae</taxon>
        <taxon>Bifseptvirus</taxon>
        <taxon>Bifseptvirus andromeda</taxon>
    </lineage>
</organism>
<feature type="compositionally biased region" description="Low complexity" evidence="1">
    <location>
        <begin position="21"/>
        <end position="36"/>
    </location>
</feature>
<name>A0A1B1SEI3_9CAUD</name>
<proteinExistence type="predicted"/>
<keyword evidence="3" id="KW-1185">Reference proteome</keyword>
<dbReference type="OrthoDB" id="35503at10239"/>
<evidence type="ECO:0000313" key="3">
    <source>
        <dbReference type="Proteomes" id="UP000203308"/>
    </source>
</evidence>
<dbReference type="EMBL" id="KX458241">
    <property type="protein sequence ID" value="ANU79106.1"/>
    <property type="molecule type" value="Genomic_DNA"/>
</dbReference>
<dbReference type="RefSeq" id="YP_009279553.1">
    <property type="nucleotide sequence ID" value="NC_031014.1"/>
</dbReference>
<dbReference type="GeneID" id="29062542"/>
<dbReference type="KEGG" id="vg:29062542"/>
<evidence type="ECO:0000256" key="1">
    <source>
        <dbReference type="SAM" id="MobiDB-lite"/>
    </source>
</evidence>
<feature type="compositionally biased region" description="Low complexity" evidence="1">
    <location>
        <begin position="44"/>
        <end position="55"/>
    </location>
</feature>
<dbReference type="Proteomes" id="UP000203308">
    <property type="component" value="Segment"/>
</dbReference>
<evidence type="ECO:0000313" key="2">
    <source>
        <dbReference type="EMBL" id="ANU79106.1"/>
    </source>
</evidence>
<accession>A0A1B1SEI3</accession>
<gene>
    <name evidence="2" type="ORF">Andromeda_31</name>
</gene>
<reference evidence="2 3" key="1">
    <citation type="submission" date="2016-06" db="EMBL/GenBank/DDBJ databases">
        <title>Genomic analysis of Andromeda: A phiKMVlikevirus infecting Pseudomonas syringae.</title>
        <authorList>
            <person name="Magill D.J."/>
            <person name="Krylov V.N."/>
            <person name="McGrath J.W."/>
            <person name="Allen C.C.R."/>
            <person name="Quinn J.P."/>
            <person name="Kulakov L.A."/>
        </authorList>
    </citation>
    <scope>NUCLEOTIDE SEQUENCE [LARGE SCALE GENOMIC DNA]</scope>
</reference>
<protein>
    <recommendedName>
        <fullName evidence="4">Scaffolding protein</fullName>
    </recommendedName>
</protein>